<dbReference type="PANTHER" id="PTHR43266:SF7">
    <property type="entry name" value="TRANSPORTER, PUTATIVE-RELATED"/>
    <property type="match status" value="1"/>
</dbReference>
<accession>A0ABT6AU12</accession>
<dbReference type="Proteomes" id="UP001216674">
    <property type="component" value="Unassembled WGS sequence"/>
</dbReference>
<feature type="transmembrane region" description="Helical" evidence="7">
    <location>
        <begin position="138"/>
        <end position="162"/>
    </location>
</feature>
<dbReference type="CDD" id="cd06173">
    <property type="entry name" value="MFS_MefA_like"/>
    <property type="match status" value="1"/>
</dbReference>
<dbReference type="Gene3D" id="1.20.1250.20">
    <property type="entry name" value="MFS general substrate transporter like domains"/>
    <property type="match status" value="2"/>
</dbReference>
<evidence type="ECO:0000256" key="6">
    <source>
        <dbReference type="ARBA" id="ARBA00023136"/>
    </source>
</evidence>
<proteinExistence type="predicted"/>
<feature type="transmembrane region" description="Helical" evidence="7">
    <location>
        <begin position="213"/>
        <end position="241"/>
    </location>
</feature>
<keyword evidence="5 7" id="KW-1133">Transmembrane helix</keyword>
<dbReference type="InterPro" id="IPR036259">
    <property type="entry name" value="MFS_trans_sf"/>
</dbReference>
<evidence type="ECO:0000256" key="4">
    <source>
        <dbReference type="ARBA" id="ARBA00022692"/>
    </source>
</evidence>
<keyword evidence="3" id="KW-1003">Cell membrane</keyword>
<evidence type="ECO:0000256" key="5">
    <source>
        <dbReference type="ARBA" id="ARBA00022989"/>
    </source>
</evidence>
<evidence type="ECO:0000256" key="2">
    <source>
        <dbReference type="ARBA" id="ARBA00022448"/>
    </source>
</evidence>
<dbReference type="InterPro" id="IPR011701">
    <property type="entry name" value="MFS"/>
</dbReference>
<comment type="caution">
    <text evidence="9">The sequence shown here is derived from an EMBL/GenBank/DDBJ whole genome shotgun (WGS) entry which is preliminary data.</text>
</comment>
<dbReference type="SUPFAM" id="SSF103473">
    <property type="entry name" value="MFS general substrate transporter"/>
    <property type="match status" value="1"/>
</dbReference>
<evidence type="ECO:0000259" key="8">
    <source>
        <dbReference type="PROSITE" id="PS50850"/>
    </source>
</evidence>
<feature type="transmembrane region" description="Helical" evidence="7">
    <location>
        <begin position="375"/>
        <end position="395"/>
    </location>
</feature>
<comment type="subcellular location">
    <subcellularLocation>
        <location evidence="1">Cell membrane</location>
        <topology evidence="1">Multi-pass membrane protein</topology>
    </subcellularLocation>
</comment>
<protein>
    <submittedName>
        <fullName evidence="9">MFS transporter</fullName>
    </submittedName>
</protein>
<feature type="transmembrane region" description="Helical" evidence="7">
    <location>
        <begin position="77"/>
        <end position="97"/>
    </location>
</feature>
<organism evidence="9 10">
    <name type="scientific">Cupriavidus basilensis</name>
    <dbReference type="NCBI Taxonomy" id="68895"/>
    <lineage>
        <taxon>Bacteria</taxon>
        <taxon>Pseudomonadati</taxon>
        <taxon>Pseudomonadota</taxon>
        <taxon>Betaproteobacteria</taxon>
        <taxon>Burkholderiales</taxon>
        <taxon>Burkholderiaceae</taxon>
        <taxon>Cupriavidus</taxon>
    </lineage>
</organism>
<evidence type="ECO:0000256" key="1">
    <source>
        <dbReference type="ARBA" id="ARBA00004651"/>
    </source>
</evidence>
<dbReference type="EMBL" id="JARJLM010000392">
    <property type="protein sequence ID" value="MDF3835873.1"/>
    <property type="molecule type" value="Genomic_DNA"/>
</dbReference>
<keyword evidence="4 7" id="KW-0812">Transmembrane</keyword>
<feature type="transmembrane region" description="Helical" evidence="7">
    <location>
        <begin position="12"/>
        <end position="38"/>
    </location>
</feature>
<evidence type="ECO:0000313" key="10">
    <source>
        <dbReference type="Proteomes" id="UP001216674"/>
    </source>
</evidence>
<dbReference type="PROSITE" id="PS50850">
    <property type="entry name" value="MFS"/>
    <property type="match status" value="1"/>
</dbReference>
<reference evidence="9 10" key="1">
    <citation type="submission" date="2023-03" db="EMBL/GenBank/DDBJ databases">
        <title>Draft assemblies of triclosan tolerant bacteria isolated from returned activated sludge.</title>
        <authorList>
            <person name="Van Hamelsveld S."/>
        </authorList>
    </citation>
    <scope>NUCLEOTIDE SEQUENCE [LARGE SCALE GENOMIC DNA]</scope>
    <source>
        <strain evidence="9 10">GW210010_S58</strain>
    </source>
</reference>
<evidence type="ECO:0000313" key="9">
    <source>
        <dbReference type="EMBL" id="MDF3835873.1"/>
    </source>
</evidence>
<feature type="transmembrane region" description="Helical" evidence="7">
    <location>
        <begin position="341"/>
        <end position="363"/>
    </location>
</feature>
<evidence type="ECO:0000256" key="7">
    <source>
        <dbReference type="SAM" id="Phobius"/>
    </source>
</evidence>
<dbReference type="Pfam" id="PF07690">
    <property type="entry name" value="MFS_1"/>
    <property type="match status" value="1"/>
</dbReference>
<keyword evidence="2" id="KW-0813">Transport</keyword>
<keyword evidence="6 7" id="KW-0472">Membrane</keyword>
<feature type="transmembrane region" description="Helical" evidence="7">
    <location>
        <begin position="305"/>
        <end position="329"/>
    </location>
</feature>
<name>A0ABT6AU12_9BURK</name>
<feature type="transmembrane region" description="Helical" evidence="7">
    <location>
        <begin position="103"/>
        <end position="126"/>
    </location>
</feature>
<feature type="transmembrane region" description="Helical" evidence="7">
    <location>
        <begin position="168"/>
        <end position="192"/>
    </location>
</feature>
<feature type="domain" description="Major facilitator superfamily (MFS) profile" evidence="8">
    <location>
        <begin position="216"/>
        <end position="410"/>
    </location>
</feature>
<dbReference type="RefSeq" id="WP_276266529.1">
    <property type="nucleotide sequence ID" value="NZ_JARJLM010000392.1"/>
</dbReference>
<dbReference type="PANTHER" id="PTHR43266">
    <property type="entry name" value="MACROLIDE-EFFLUX PROTEIN"/>
    <property type="match status" value="1"/>
</dbReference>
<keyword evidence="10" id="KW-1185">Reference proteome</keyword>
<sequence>MKPHPHTLAAGLPTLTWLQFLTSLVDWMLLVFLQLMVFQLTGSAFNIMLLVLCELVPMLLLGAWAGAIVDRMKLNRVLFWSCAARLLVSFALLVQVVRGELGALYVIAALGAACNRFFSPAASALLPRMASESALQRANALIMGVRMGGMAAGTVLAGVLASRYSLDLVAILIGVLLLLAGVCCLLLPAVVHTPSTDPEQGILDDLREAIARFGGVSLVPLAASVLVTLALGSFEILALVYVSQVLGRTSSDVGLLFGAYGLGMLGGLLLSSWRGAMPRYGQVMVASLFLMCLSTWALAQIDSLMLALVLVTMAGVAEGLVLSLSLLRLYTSVPNAYCARVVALLDTATAASFLLAVLVTGAVADIVPATALLEYMSWIFASLLLLGIGASRVGTRRRASNLGAKEAGDA</sequence>
<feature type="transmembrane region" description="Helical" evidence="7">
    <location>
        <begin position="44"/>
        <end position="65"/>
    </location>
</feature>
<evidence type="ECO:0000256" key="3">
    <source>
        <dbReference type="ARBA" id="ARBA00022475"/>
    </source>
</evidence>
<gene>
    <name evidence="9" type="ORF">P3W85_23395</name>
</gene>
<feature type="transmembrane region" description="Helical" evidence="7">
    <location>
        <begin position="253"/>
        <end position="273"/>
    </location>
</feature>
<dbReference type="InterPro" id="IPR020846">
    <property type="entry name" value="MFS_dom"/>
</dbReference>